<protein>
    <submittedName>
        <fullName evidence="1">Uncharacterized protein</fullName>
    </submittedName>
</protein>
<keyword evidence="2" id="KW-1185">Reference proteome</keyword>
<comment type="caution">
    <text evidence="1">The sequence shown here is derived from an EMBL/GenBank/DDBJ whole genome shotgun (WGS) entry which is preliminary data.</text>
</comment>
<reference evidence="1 2" key="1">
    <citation type="journal article" date="2023" name="Sci. Data">
        <title>Genome assembly of the Korean intertidal mud-creeper Batillaria attramentaria.</title>
        <authorList>
            <person name="Patra A.K."/>
            <person name="Ho P.T."/>
            <person name="Jun S."/>
            <person name="Lee S.J."/>
            <person name="Kim Y."/>
            <person name="Won Y.J."/>
        </authorList>
    </citation>
    <scope>NUCLEOTIDE SEQUENCE [LARGE SCALE GENOMIC DNA]</scope>
    <source>
        <strain evidence="1">Wonlab-2016</strain>
    </source>
</reference>
<sequence length="573" mass="62433">MSIMAEGRELRKQEKSLLMFVIAPAAIFSLSSLAVAASFDAENGMKYQIFEGIHSVVEVECSDNTLSADTKLVSLSLYNLANKRKILASVSLLSPVECTTSDRFSSCEIGSQSGRNAAIKTLVTDFRQGETRRYGCDVSVLHSFNKAESFSWSLLVKASDESLSLCPRDLAGKLSLCRRAMIETMCGTYSWPPVVVQMLFMLCMVEFAASVTSAGDNGKKNGIFNVMLPEHLPCDKRISAVNAINPSRASDLPIIPCASGSIGRFPGVASDHHRGRPLGQDWPSGEATLLALSRRTFGNSYVLEHSSFFPNMAAGRSRYISLCRRLMLLVSILAVPQGISTVSADNGMRSGLFRGIPTVLEVECSGRSLSPDDDLLTLALYTAADNKVLVSAGLVNNECTTSDRFSSCEFNQKDTRSTSVKTLVLDLTEDMTREYKCEVNVQGANGRSRILSWSLEVEGIRMEVKQFQDLPTVQEVVCSGSNIDPEVDILSMALFSSVSGQVLATVNLKKEACTTSVTFASCHIDTRNSRHTALRVLVLDLWNNDWKEFGCEVNGVKAGRSVVTSWSLGVYGI</sequence>
<evidence type="ECO:0000313" key="1">
    <source>
        <dbReference type="EMBL" id="KAK7490291.1"/>
    </source>
</evidence>
<accession>A0ABD0KT80</accession>
<dbReference type="EMBL" id="JACVVK020000128">
    <property type="protein sequence ID" value="KAK7490291.1"/>
    <property type="molecule type" value="Genomic_DNA"/>
</dbReference>
<proteinExistence type="predicted"/>
<dbReference type="Proteomes" id="UP001519460">
    <property type="component" value="Unassembled WGS sequence"/>
</dbReference>
<name>A0ABD0KT80_9CAEN</name>
<feature type="non-terminal residue" evidence="1">
    <location>
        <position position="573"/>
    </location>
</feature>
<gene>
    <name evidence="1" type="ORF">BaRGS_00018452</name>
</gene>
<organism evidence="1 2">
    <name type="scientific">Batillaria attramentaria</name>
    <dbReference type="NCBI Taxonomy" id="370345"/>
    <lineage>
        <taxon>Eukaryota</taxon>
        <taxon>Metazoa</taxon>
        <taxon>Spiralia</taxon>
        <taxon>Lophotrochozoa</taxon>
        <taxon>Mollusca</taxon>
        <taxon>Gastropoda</taxon>
        <taxon>Caenogastropoda</taxon>
        <taxon>Sorbeoconcha</taxon>
        <taxon>Cerithioidea</taxon>
        <taxon>Batillariidae</taxon>
        <taxon>Batillaria</taxon>
    </lineage>
</organism>
<dbReference type="AlphaFoldDB" id="A0ABD0KT80"/>
<evidence type="ECO:0000313" key="2">
    <source>
        <dbReference type="Proteomes" id="UP001519460"/>
    </source>
</evidence>